<dbReference type="InterPro" id="IPR013087">
    <property type="entry name" value="Znf_C2H2_type"/>
</dbReference>
<dbReference type="SMART" id="SM00355">
    <property type="entry name" value="ZnF_C2H2"/>
    <property type="match status" value="2"/>
</dbReference>
<reference evidence="3" key="1">
    <citation type="submission" date="2014-09" db="EMBL/GenBank/DDBJ databases">
        <title>Draft genome sequence of an oleaginous Mucoromycotina fungus Mucor ambiguus NBRC6742.</title>
        <authorList>
            <person name="Takeda I."/>
            <person name="Yamane N."/>
            <person name="Morita T."/>
            <person name="Tamano K."/>
            <person name="Machida M."/>
            <person name="Baker S."/>
            <person name="Koike H."/>
        </authorList>
    </citation>
    <scope>NUCLEOTIDE SEQUENCE</scope>
    <source>
        <strain evidence="3">NBRC 6742</strain>
    </source>
</reference>
<evidence type="ECO:0000313" key="4">
    <source>
        <dbReference type="Proteomes" id="UP000053815"/>
    </source>
</evidence>
<dbReference type="PROSITE" id="PS50157">
    <property type="entry name" value="ZINC_FINGER_C2H2_2"/>
    <property type="match status" value="2"/>
</dbReference>
<organism evidence="3">
    <name type="scientific">Mucor ambiguus</name>
    <dbReference type="NCBI Taxonomy" id="91626"/>
    <lineage>
        <taxon>Eukaryota</taxon>
        <taxon>Fungi</taxon>
        <taxon>Fungi incertae sedis</taxon>
        <taxon>Mucoromycota</taxon>
        <taxon>Mucoromycotina</taxon>
        <taxon>Mucoromycetes</taxon>
        <taxon>Mucorales</taxon>
        <taxon>Mucorineae</taxon>
        <taxon>Mucoraceae</taxon>
        <taxon>Mucor</taxon>
    </lineage>
</organism>
<accession>A0A0C9M539</accession>
<dbReference type="AlphaFoldDB" id="A0A0C9M539"/>
<gene>
    <name evidence="3" type="ORF">MAM1_0008d00957</name>
</gene>
<evidence type="ECO:0000313" key="3">
    <source>
        <dbReference type="EMBL" id="GAN01524.1"/>
    </source>
</evidence>
<keyword evidence="1" id="KW-0479">Metal-binding</keyword>
<dbReference type="Proteomes" id="UP000053815">
    <property type="component" value="Unassembled WGS sequence"/>
</dbReference>
<keyword evidence="1" id="KW-0863">Zinc-finger</keyword>
<dbReference type="PROSITE" id="PS00028">
    <property type="entry name" value="ZINC_FINGER_C2H2_1"/>
    <property type="match status" value="2"/>
</dbReference>
<dbReference type="OrthoDB" id="2216857at2759"/>
<dbReference type="Gene3D" id="3.30.160.60">
    <property type="entry name" value="Classic Zinc Finger"/>
    <property type="match status" value="1"/>
</dbReference>
<dbReference type="GO" id="GO:0008270">
    <property type="term" value="F:zinc ion binding"/>
    <property type="evidence" value="ECO:0007669"/>
    <property type="project" value="UniProtKB-KW"/>
</dbReference>
<dbReference type="EMBL" id="DF836297">
    <property type="protein sequence ID" value="GAN01524.1"/>
    <property type="molecule type" value="Genomic_DNA"/>
</dbReference>
<feature type="domain" description="C2H2-type" evidence="2">
    <location>
        <begin position="81"/>
        <end position="109"/>
    </location>
</feature>
<name>A0A0C9M539_9FUNG</name>
<feature type="domain" description="C2H2-type" evidence="2">
    <location>
        <begin position="21"/>
        <end position="49"/>
    </location>
</feature>
<keyword evidence="1" id="KW-0862">Zinc</keyword>
<proteinExistence type="predicted"/>
<evidence type="ECO:0000256" key="1">
    <source>
        <dbReference type="PROSITE-ProRule" id="PRU00042"/>
    </source>
</evidence>
<evidence type="ECO:0000259" key="2">
    <source>
        <dbReference type="PROSITE" id="PS50157"/>
    </source>
</evidence>
<keyword evidence="4" id="KW-1185">Reference proteome</keyword>
<protein>
    <recommendedName>
        <fullName evidence="2">C2H2-type domain-containing protein</fullName>
    </recommendedName>
</protein>
<sequence length="476" mass="55410">MCVDVWEIGDRIVFFFVHVRYCCSYCQRPLTDSTRLRNHLSKIHNIHVPSISRGKRRFDALSITYVNKLGYGQNQDINEEYGCPACFSHFPEISSLHSHIQEVHVKQNNEHVSDQSEEDDNTNATLVSITTDSGKSIDFSATHNIYEHHLPKLPRYCLKLLEPIVTVALPSNKRLNKKMRDEITKENRKQRELHTLQSFTNVKAFLLAALEQSIGTLPRWIWTQTNEDIANISHEYQLLQTSKFILTTFADNCTQKKQQKTNSERTYWIRHIVHIFQSFANQTGYLQFNWCESQTKQHALAEINLNNWIKPTSRFCDGLGFDWLDKERLSMEGSSGQHEEKIDHTISDTAKQISNTISTLKGFTMANMDASFETLRQVKIFGLQAIERTITLTETSYDEESTKYLYKVIRTARIPIEYEERYDWLRVFELLAYLLVELKEQVHIHETLNKEQTSISIVHQEETVRIKLGIGLDESA</sequence>